<evidence type="ECO:0000256" key="4">
    <source>
        <dbReference type="ARBA" id="ARBA00023004"/>
    </source>
</evidence>
<evidence type="ECO:0000256" key="3">
    <source>
        <dbReference type="ARBA" id="ARBA00023002"/>
    </source>
</evidence>
<organism evidence="6 7">
    <name type="scientific">Ruficoccus amylovorans</name>
    <dbReference type="NCBI Taxonomy" id="1804625"/>
    <lineage>
        <taxon>Bacteria</taxon>
        <taxon>Pseudomonadati</taxon>
        <taxon>Verrucomicrobiota</taxon>
        <taxon>Opitutia</taxon>
        <taxon>Puniceicoccales</taxon>
        <taxon>Cerasicoccaceae</taxon>
        <taxon>Ruficoccus</taxon>
    </lineage>
</organism>
<name>A0A842HFQ7_9BACT</name>
<dbReference type="Proteomes" id="UP000546464">
    <property type="component" value="Unassembled WGS sequence"/>
</dbReference>
<evidence type="ECO:0000313" key="7">
    <source>
        <dbReference type="Proteomes" id="UP000546464"/>
    </source>
</evidence>
<keyword evidence="2" id="KW-0479">Metal-binding</keyword>
<dbReference type="InterPro" id="IPR039650">
    <property type="entry name" value="HdrA-like"/>
</dbReference>
<dbReference type="SUPFAM" id="SSF51905">
    <property type="entry name" value="FAD/NAD(P)-binding domain"/>
    <property type="match status" value="1"/>
</dbReference>
<dbReference type="GO" id="GO:0046872">
    <property type="term" value="F:metal ion binding"/>
    <property type="evidence" value="ECO:0007669"/>
    <property type="project" value="UniProtKB-KW"/>
</dbReference>
<comment type="caution">
    <text evidence="6">The sequence shown here is derived from an EMBL/GenBank/DDBJ whole genome shotgun (WGS) entry which is preliminary data.</text>
</comment>
<accession>A0A842HFQ7</accession>
<dbReference type="Gene3D" id="3.50.50.60">
    <property type="entry name" value="FAD/NAD(P)-binding domain"/>
    <property type="match status" value="1"/>
</dbReference>
<dbReference type="RefSeq" id="WP_185676450.1">
    <property type="nucleotide sequence ID" value="NZ_JACHVB010000043.1"/>
</dbReference>
<reference evidence="6 7" key="1">
    <citation type="submission" date="2020-07" db="EMBL/GenBank/DDBJ databases">
        <authorList>
            <person name="Feng X."/>
        </authorList>
    </citation>
    <scope>NUCLEOTIDE SEQUENCE [LARGE SCALE GENOMIC DNA]</scope>
    <source>
        <strain evidence="6 7">JCM31066</strain>
    </source>
</reference>
<evidence type="ECO:0000256" key="5">
    <source>
        <dbReference type="ARBA" id="ARBA00023014"/>
    </source>
</evidence>
<protein>
    <submittedName>
        <fullName evidence="6">FAD-dependent oxidoreductase</fullName>
    </submittedName>
</protein>
<evidence type="ECO:0000256" key="2">
    <source>
        <dbReference type="ARBA" id="ARBA00022723"/>
    </source>
</evidence>
<dbReference type="AlphaFoldDB" id="A0A842HFQ7"/>
<keyword evidence="1" id="KW-0004">4Fe-4S</keyword>
<dbReference type="GO" id="GO:0051539">
    <property type="term" value="F:4 iron, 4 sulfur cluster binding"/>
    <property type="evidence" value="ECO:0007669"/>
    <property type="project" value="UniProtKB-KW"/>
</dbReference>
<sequence>MAEKTIREPARELPVAGDYDLCVLGGSCTGVFAAIRAARLGLSVALVERMGSFGGVATLSLVNIWHSDLDEAFEKRIFAGLSLEMVERLRRRDAVQDSLRSGAARWIFNSAEMQIELDEVVTEAGIDPWLHTAFCAPWVEDGRLAAVIVENKSGRCALRARFFIDATGDGDLCHRLGLAGRVAAHFQPGTACALVSGWESVGQAPWREIVARQADAHRMPKGFIWSAPVPGTDLRMLAGTRVGEDCSDARGLTRAEIEGRRQIRAIQDILREHVPGSRVGLAGLPARIGIRETRHIDCLHRLSGEEVLHGKRFDDAIANGSYRVDIHHRDKPGITFRYLDGRETYTRHDQPPVEGRWRAAQAVDPTYYQIPYRCLIPQGPYGNLLAAGRFIDADEQAHAAIRVMVNMNQTGEAAGVAAALALRGGVAAAAVDPRQLRATLREGGSVIL</sequence>
<keyword evidence="3" id="KW-0560">Oxidoreductase</keyword>
<dbReference type="EMBL" id="JACHVB010000043">
    <property type="protein sequence ID" value="MBC2595495.1"/>
    <property type="molecule type" value="Genomic_DNA"/>
</dbReference>
<dbReference type="InterPro" id="IPR036188">
    <property type="entry name" value="FAD/NAD-bd_sf"/>
</dbReference>
<keyword evidence="5" id="KW-0411">Iron-sulfur</keyword>
<dbReference type="PANTHER" id="PTHR43498">
    <property type="entry name" value="FERREDOXIN:COB-COM HETERODISULFIDE REDUCTASE SUBUNIT A"/>
    <property type="match status" value="1"/>
</dbReference>
<dbReference type="PANTHER" id="PTHR43498:SF1">
    <property type="entry name" value="COB--COM HETERODISULFIDE REDUCTASE IRON-SULFUR SUBUNIT A"/>
    <property type="match status" value="1"/>
</dbReference>
<evidence type="ECO:0000313" key="6">
    <source>
        <dbReference type="EMBL" id="MBC2595495.1"/>
    </source>
</evidence>
<dbReference type="Pfam" id="PF12831">
    <property type="entry name" value="FAD_oxidored"/>
    <property type="match status" value="1"/>
</dbReference>
<evidence type="ECO:0000256" key="1">
    <source>
        <dbReference type="ARBA" id="ARBA00022485"/>
    </source>
</evidence>
<proteinExistence type="predicted"/>
<keyword evidence="7" id="KW-1185">Reference proteome</keyword>
<dbReference type="GO" id="GO:0016491">
    <property type="term" value="F:oxidoreductase activity"/>
    <property type="evidence" value="ECO:0007669"/>
    <property type="project" value="UniProtKB-KW"/>
</dbReference>
<keyword evidence="4" id="KW-0408">Iron</keyword>
<gene>
    <name evidence="6" type="ORF">H5P28_14610</name>
</gene>